<evidence type="ECO:0000256" key="1">
    <source>
        <dbReference type="SAM" id="MobiDB-lite"/>
    </source>
</evidence>
<protein>
    <recommendedName>
        <fullName evidence="5">Secreted protein</fullName>
    </recommendedName>
</protein>
<reference evidence="3 4" key="1">
    <citation type="submission" date="2024-04" db="EMBL/GenBank/DDBJ databases">
        <title>Polymorphospora sp. isolated from Baiyangdian Lake in Xiong'an New Area.</title>
        <authorList>
            <person name="Zhang X."/>
            <person name="Liu J."/>
        </authorList>
    </citation>
    <scope>NUCLEOTIDE SEQUENCE [LARGE SCALE GENOMIC DNA]</scope>
    <source>
        <strain evidence="3 4">2-325</strain>
    </source>
</reference>
<feature type="compositionally biased region" description="Basic residues" evidence="1">
    <location>
        <begin position="210"/>
        <end position="219"/>
    </location>
</feature>
<dbReference type="PROSITE" id="PS51318">
    <property type="entry name" value="TAT"/>
    <property type="match status" value="1"/>
</dbReference>
<evidence type="ECO:0000256" key="2">
    <source>
        <dbReference type="SAM" id="SignalP"/>
    </source>
</evidence>
<comment type="caution">
    <text evidence="3">The sequence shown here is derived from an EMBL/GenBank/DDBJ whole genome shotgun (WGS) entry which is preliminary data.</text>
</comment>
<dbReference type="RefSeq" id="WP_375734344.1">
    <property type="nucleotide sequence ID" value="NZ_JBCGDC010000031.1"/>
</dbReference>
<proteinExistence type="predicted"/>
<feature type="chain" id="PRO_5046633285" description="Secreted protein" evidence="2">
    <location>
        <begin position="29"/>
        <end position="219"/>
    </location>
</feature>
<name>A0ABV5CQ23_9ACTN</name>
<dbReference type="Proteomes" id="UP001582793">
    <property type="component" value="Unassembled WGS sequence"/>
</dbReference>
<gene>
    <name evidence="3" type="ORF">AAFH96_13440</name>
</gene>
<dbReference type="EMBL" id="JBCGDC010000031">
    <property type="protein sequence ID" value="MFB6394103.1"/>
    <property type="molecule type" value="Genomic_DNA"/>
</dbReference>
<keyword evidence="2" id="KW-0732">Signal</keyword>
<sequence length="219" mass="22907">MVTRRSLLGAASAGVGVLALTPGAGAHAAVTGEWTRGVSANGWPIDPKAITDHRVEGSSTSVALRAGPAAVVLLHVARRWHYEIAPLDTGEGGGITGHVTSRVVGADFESNHLSGTAVALHPTAYPLGGSEGLWPHHEVIVRDILLDCDGTVVWGGDLRPSKFSHFHLVARPDDRALSRVAAALDTGVRVGSRSQSAGTVADPATPARRERARRLSRPR</sequence>
<evidence type="ECO:0008006" key="5">
    <source>
        <dbReference type="Google" id="ProtNLM"/>
    </source>
</evidence>
<organism evidence="3 4">
    <name type="scientific">Polymorphospora lycopeni</name>
    <dbReference type="NCBI Taxonomy" id="3140240"/>
    <lineage>
        <taxon>Bacteria</taxon>
        <taxon>Bacillati</taxon>
        <taxon>Actinomycetota</taxon>
        <taxon>Actinomycetes</taxon>
        <taxon>Micromonosporales</taxon>
        <taxon>Micromonosporaceae</taxon>
        <taxon>Polymorphospora</taxon>
    </lineage>
</organism>
<evidence type="ECO:0000313" key="3">
    <source>
        <dbReference type="EMBL" id="MFB6394103.1"/>
    </source>
</evidence>
<keyword evidence="4" id="KW-1185">Reference proteome</keyword>
<accession>A0ABV5CQ23</accession>
<dbReference type="InterPro" id="IPR006311">
    <property type="entry name" value="TAT_signal"/>
</dbReference>
<evidence type="ECO:0000313" key="4">
    <source>
        <dbReference type="Proteomes" id="UP001582793"/>
    </source>
</evidence>
<feature type="region of interest" description="Disordered" evidence="1">
    <location>
        <begin position="191"/>
        <end position="219"/>
    </location>
</feature>
<feature type="signal peptide" evidence="2">
    <location>
        <begin position="1"/>
        <end position="28"/>
    </location>
</feature>